<comment type="caution">
    <text evidence="2">The sequence shown here is derived from an EMBL/GenBank/DDBJ whole genome shotgun (WGS) entry which is preliminary data.</text>
</comment>
<name>A0AAV9XW57_9CRYT</name>
<gene>
    <name evidence="2" type="ORF">RS030_243600</name>
</gene>
<keyword evidence="3" id="KW-1185">Reference proteome</keyword>
<dbReference type="EMBL" id="JAWDEY010000016">
    <property type="protein sequence ID" value="KAK6589005.1"/>
    <property type="molecule type" value="Genomic_DNA"/>
</dbReference>
<feature type="transmembrane region" description="Helical" evidence="1">
    <location>
        <begin position="422"/>
        <end position="441"/>
    </location>
</feature>
<feature type="transmembrane region" description="Helical" evidence="1">
    <location>
        <begin position="59"/>
        <end position="83"/>
    </location>
</feature>
<feature type="transmembrane region" description="Helical" evidence="1">
    <location>
        <begin position="107"/>
        <end position="128"/>
    </location>
</feature>
<evidence type="ECO:0000313" key="3">
    <source>
        <dbReference type="Proteomes" id="UP001311799"/>
    </source>
</evidence>
<sequence length="582" mass="66259">MENGDKYVQRVGVKEGRVSRTQYLFFQVYNNTKRCCWNISIPRECIGLSRILLEYPYSYFLPLLSCFQCIFTILACHIISFSLKHLPYYKLFIPFTYFLTINSPEKYIYMFGLILSWFFFVSSTPMLYHLLFYHLPQPLEVWVTPGYSKFGGSLNKETEAFLTRNNFVNETFTNRGNTQQQRILNNDFLNNAKEAILNQNDVCNNNHFINVNNTENSKTVDGNHNNNLNSANRRQERCIIDEYSLDDKENYFEEYESGGINTNEIIRVKQGVFHRLVATWTLRLTFLSLSIGLLFGFFAIIFPFGFNFKRLLNYDPAGMGGNIHGGLLCNTAVSSASSGGIGVGGSTVSAATAGFGETSIYVPGGVRGSSISDSIGGGLSKVCSNNSHNLGVGGNNGVLNSNFAFFIYKYLVIFLKISPSSVFIFFIFVHALLISVYVYMYRRPVISRLSRTLKIGCSISLVAIVLIRLILRFASPLFSVSKSKNYRLFNDNYPNLNSFLADFNIKLKSNHLFYFKMAIASDFQYLFLFIIMVFISTYSLDIHQLHLSSINAFKSNEDSDTYSLIKRGEFPLNNEEKDSLQY</sequence>
<feature type="transmembrane region" description="Helical" evidence="1">
    <location>
        <begin position="453"/>
        <end position="471"/>
    </location>
</feature>
<organism evidence="2 3">
    <name type="scientific">Cryptosporidium xiaoi</name>
    <dbReference type="NCBI Taxonomy" id="659607"/>
    <lineage>
        <taxon>Eukaryota</taxon>
        <taxon>Sar</taxon>
        <taxon>Alveolata</taxon>
        <taxon>Apicomplexa</taxon>
        <taxon>Conoidasida</taxon>
        <taxon>Coccidia</taxon>
        <taxon>Eucoccidiorida</taxon>
        <taxon>Eimeriorina</taxon>
        <taxon>Cryptosporidiidae</taxon>
        <taxon>Cryptosporidium</taxon>
    </lineage>
</organism>
<accession>A0AAV9XW57</accession>
<dbReference type="Proteomes" id="UP001311799">
    <property type="component" value="Unassembled WGS sequence"/>
</dbReference>
<protein>
    <recommendedName>
        <fullName evidence="4">Integral membrane protein</fullName>
    </recommendedName>
</protein>
<feature type="transmembrane region" description="Helical" evidence="1">
    <location>
        <begin position="523"/>
        <end position="540"/>
    </location>
</feature>
<evidence type="ECO:0000256" key="1">
    <source>
        <dbReference type="SAM" id="Phobius"/>
    </source>
</evidence>
<proteinExistence type="predicted"/>
<keyword evidence="1" id="KW-1133">Transmembrane helix</keyword>
<dbReference type="AlphaFoldDB" id="A0AAV9XW57"/>
<keyword evidence="1" id="KW-0472">Membrane</keyword>
<reference evidence="2 3" key="1">
    <citation type="submission" date="2023-10" db="EMBL/GenBank/DDBJ databases">
        <title>Comparative genomics analysis reveals potential genetic determinants of host preference in Cryptosporidium xiaoi.</title>
        <authorList>
            <person name="Xiao L."/>
            <person name="Li J."/>
        </authorList>
    </citation>
    <scope>NUCLEOTIDE SEQUENCE [LARGE SCALE GENOMIC DNA]</scope>
    <source>
        <strain evidence="2 3">52996</strain>
    </source>
</reference>
<keyword evidence="1" id="KW-0812">Transmembrane</keyword>
<feature type="transmembrane region" description="Helical" evidence="1">
    <location>
        <begin position="284"/>
        <end position="306"/>
    </location>
</feature>
<evidence type="ECO:0000313" key="2">
    <source>
        <dbReference type="EMBL" id="KAK6589005.1"/>
    </source>
</evidence>
<evidence type="ECO:0008006" key="4">
    <source>
        <dbReference type="Google" id="ProtNLM"/>
    </source>
</evidence>